<evidence type="ECO:0000313" key="3">
    <source>
        <dbReference type="Proteomes" id="UP001500711"/>
    </source>
</evidence>
<protein>
    <recommendedName>
        <fullName evidence="4">Peptidase inhibitor family I36</fullName>
    </recommendedName>
</protein>
<evidence type="ECO:0000313" key="2">
    <source>
        <dbReference type="EMBL" id="GAA3643955.1"/>
    </source>
</evidence>
<keyword evidence="3" id="KW-1185">Reference proteome</keyword>
<dbReference type="EMBL" id="BAABBE010000008">
    <property type="protein sequence ID" value="GAA3643955.1"/>
    <property type="molecule type" value="Genomic_DNA"/>
</dbReference>
<evidence type="ECO:0008006" key="4">
    <source>
        <dbReference type="Google" id="ProtNLM"/>
    </source>
</evidence>
<feature type="chain" id="PRO_5046060978" description="Peptidase inhibitor family I36" evidence="1">
    <location>
        <begin position="36"/>
        <end position="143"/>
    </location>
</feature>
<name>A0ABP7AZ81_9PSEU</name>
<gene>
    <name evidence="2" type="ORF">GCM10022267_33060</name>
</gene>
<evidence type="ECO:0000256" key="1">
    <source>
        <dbReference type="SAM" id="SignalP"/>
    </source>
</evidence>
<keyword evidence="1" id="KW-0732">Signal</keyword>
<comment type="caution">
    <text evidence="2">The sequence shown here is derived from an EMBL/GenBank/DDBJ whole genome shotgun (WGS) entry which is preliminary data.</text>
</comment>
<reference evidence="3" key="1">
    <citation type="journal article" date="2019" name="Int. J. Syst. Evol. Microbiol.">
        <title>The Global Catalogue of Microorganisms (GCM) 10K type strain sequencing project: providing services to taxonomists for standard genome sequencing and annotation.</title>
        <authorList>
            <consortium name="The Broad Institute Genomics Platform"/>
            <consortium name="The Broad Institute Genome Sequencing Center for Infectious Disease"/>
            <person name="Wu L."/>
            <person name="Ma J."/>
        </authorList>
    </citation>
    <scope>NUCLEOTIDE SEQUENCE [LARGE SCALE GENOMIC DNA]</scope>
    <source>
        <strain evidence="3">JCM 17494</strain>
    </source>
</reference>
<organism evidence="2 3">
    <name type="scientific">Lentzea roselyniae</name>
    <dbReference type="NCBI Taxonomy" id="531940"/>
    <lineage>
        <taxon>Bacteria</taxon>
        <taxon>Bacillati</taxon>
        <taxon>Actinomycetota</taxon>
        <taxon>Actinomycetes</taxon>
        <taxon>Pseudonocardiales</taxon>
        <taxon>Pseudonocardiaceae</taxon>
        <taxon>Lentzea</taxon>
    </lineage>
</organism>
<sequence length="143" mass="15356">MALSRIRLPGENMRKALSVLLAAAFALSSAGTASAEPPVSAQALSCAAGNLCVWPVADGSSNRCTWAENSPDWGSGPVRCSWSSSRRVMAAYNNKTDSRYVGVCLYSGTYYRGDTVHFIPPRQAVTWPAGVIVRSHRWVTSTC</sequence>
<dbReference type="Proteomes" id="UP001500711">
    <property type="component" value="Unassembled WGS sequence"/>
</dbReference>
<proteinExistence type="predicted"/>
<accession>A0ABP7AZ81</accession>
<feature type="signal peptide" evidence="1">
    <location>
        <begin position="1"/>
        <end position="35"/>
    </location>
</feature>